<dbReference type="Gene3D" id="1.20.120.340">
    <property type="entry name" value="Flagellar protein FliS"/>
    <property type="match status" value="1"/>
</dbReference>
<dbReference type="SUPFAM" id="SSF101116">
    <property type="entry name" value="Flagellar export chaperone FliS"/>
    <property type="match status" value="1"/>
</dbReference>
<dbReference type="PIRSF" id="PIRSF039090">
    <property type="entry name" value="Flis"/>
    <property type="match status" value="1"/>
</dbReference>
<comment type="subcellular location">
    <subcellularLocation>
        <location evidence="1 6">Cytoplasm</location>
        <location evidence="1 6">Cytosol</location>
    </subcellularLocation>
</comment>
<dbReference type="EMBL" id="JACRSW010000031">
    <property type="protein sequence ID" value="MBC8557784.1"/>
    <property type="molecule type" value="Genomic_DNA"/>
</dbReference>
<dbReference type="RefSeq" id="WP_249305149.1">
    <property type="nucleotide sequence ID" value="NZ_JACRSW010000031.1"/>
</dbReference>
<evidence type="ECO:0000313" key="8">
    <source>
        <dbReference type="EMBL" id="MBC8557784.1"/>
    </source>
</evidence>
<keyword evidence="8" id="KW-0969">Cilium</keyword>
<evidence type="ECO:0000256" key="5">
    <source>
        <dbReference type="ARBA" id="ARBA00023186"/>
    </source>
</evidence>
<keyword evidence="4 6" id="KW-1005">Bacterial flagellum biogenesis</keyword>
<evidence type="ECO:0000256" key="6">
    <source>
        <dbReference type="PIRNR" id="PIRNR039090"/>
    </source>
</evidence>
<keyword evidence="3 6" id="KW-0963">Cytoplasm</keyword>
<dbReference type="NCBIfam" id="TIGR00208">
    <property type="entry name" value="fliS"/>
    <property type="match status" value="1"/>
</dbReference>
<evidence type="ECO:0000313" key="9">
    <source>
        <dbReference type="Proteomes" id="UP000637513"/>
    </source>
</evidence>
<dbReference type="CDD" id="cd16098">
    <property type="entry name" value="FliS"/>
    <property type="match status" value="1"/>
</dbReference>
<keyword evidence="9" id="KW-1185">Reference proteome</keyword>
<dbReference type="PANTHER" id="PTHR34773">
    <property type="entry name" value="FLAGELLAR SECRETION CHAPERONE FLIS"/>
    <property type="match status" value="1"/>
</dbReference>
<gene>
    <name evidence="8" type="primary">fliS</name>
    <name evidence="8" type="ORF">H8700_08690</name>
</gene>
<dbReference type="PANTHER" id="PTHR34773:SF1">
    <property type="entry name" value="FLAGELLAR SECRETION CHAPERONE FLIS"/>
    <property type="match status" value="1"/>
</dbReference>
<reference evidence="8 9" key="1">
    <citation type="submission" date="2020-08" db="EMBL/GenBank/DDBJ databases">
        <title>Genome public.</title>
        <authorList>
            <person name="Liu C."/>
            <person name="Sun Q."/>
        </authorList>
    </citation>
    <scope>NUCLEOTIDE SEQUENCE [LARGE SCALE GENOMIC DNA]</scope>
    <source>
        <strain evidence="8 9">BX3</strain>
    </source>
</reference>
<dbReference type="InterPro" id="IPR036584">
    <property type="entry name" value="FliS_sf"/>
</dbReference>
<feature type="coiled-coil region" evidence="7">
    <location>
        <begin position="41"/>
        <end position="68"/>
    </location>
</feature>
<keyword evidence="8" id="KW-0282">Flagellum</keyword>
<keyword evidence="5" id="KW-0143">Chaperone</keyword>
<organism evidence="8 9">
    <name type="scientific">Jutongia hominis</name>
    <dbReference type="NCBI Taxonomy" id="2763664"/>
    <lineage>
        <taxon>Bacteria</taxon>
        <taxon>Bacillati</taxon>
        <taxon>Bacillota</taxon>
        <taxon>Clostridia</taxon>
        <taxon>Lachnospirales</taxon>
        <taxon>Lachnospiraceae</taxon>
        <taxon>Jutongia</taxon>
    </lineage>
</organism>
<evidence type="ECO:0000256" key="1">
    <source>
        <dbReference type="ARBA" id="ARBA00004514"/>
    </source>
</evidence>
<evidence type="ECO:0000256" key="4">
    <source>
        <dbReference type="ARBA" id="ARBA00022795"/>
    </source>
</evidence>
<evidence type="ECO:0000256" key="2">
    <source>
        <dbReference type="ARBA" id="ARBA00008787"/>
    </source>
</evidence>
<dbReference type="Proteomes" id="UP000637513">
    <property type="component" value="Unassembled WGS sequence"/>
</dbReference>
<sequence>MAQYRNAAQLYQKNSVQTASPAKIILMLYDGAIKFCHMAQVAIDEKNIEKANLNIQKAQKIIVQLRVSLDTKYPVSQEFDKVYDYIYRRLVEANMKKDNEILEEALKHIKTMRETWIEVMKKTHSM</sequence>
<evidence type="ECO:0000256" key="3">
    <source>
        <dbReference type="ARBA" id="ARBA00022490"/>
    </source>
</evidence>
<comment type="caution">
    <text evidence="8">The sequence shown here is derived from an EMBL/GenBank/DDBJ whole genome shotgun (WGS) entry which is preliminary data.</text>
</comment>
<keyword evidence="8" id="KW-0966">Cell projection</keyword>
<proteinExistence type="inferred from homology"/>
<keyword evidence="7" id="KW-0175">Coiled coil</keyword>
<dbReference type="Pfam" id="PF02561">
    <property type="entry name" value="FliS"/>
    <property type="match status" value="1"/>
</dbReference>
<dbReference type="InterPro" id="IPR003713">
    <property type="entry name" value="FliS"/>
</dbReference>
<evidence type="ECO:0000256" key="7">
    <source>
        <dbReference type="SAM" id="Coils"/>
    </source>
</evidence>
<accession>A0ABR7MVU8</accession>
<protein>
    <recommendedName>
        <fullName evidence="6">Flagellar secretion chaperone FliS</fullName>
    </recommendedName>
</protein>
<name>A0ABR7MVU8_9FIRM</name>
<comment type="similarity">
    <text evidence="2 6">Belongs to the FliS family.</text>
</comment>